<protein>
    <recommendedName>
        <fullName evidence="3">F-box domain-containing protein</fullName>
    </recommendedName>
</protein>
<proteinExistence type="predicted"/>
<evidence type="ECO:0000313" key="2">
    <source>
        <dbReference type="Proteomes" id="UP001175211"/>
    </source>
</evidence>
<dbReference type="GeneID" id="85359791"/>
<dbReference type="Proteomes" id="UP001175211">
    <property type="component" value="Unassembled WGS sequence"/>
</dbReference>
<organism evidence="1 2">
    <name type="scientific">Armillaria tabescens</name>
    <name type="common">Ringless honey mushroom</name>
    <name type="synonym">Agaricus tabescens</name>
    <dbReference type="NCBI Taxonomy" id="1929756"/>
    <lineage>
        <taxon>Eukaryota</taxon>
        <taxon>Fungi</taxon>
        <taxon>Dikarya</taxon>
        <taxon>Basidiomycota</taxon>
        <taxon>Agaricomycotina</taxon>
        <taxon>Agaricomycetes</taxon>
        <taxon>Agaricomycetidae</taxon>
        <taxon>Agaricales</taxon>
        <taxon>Marasmiineae</taxon>
        <taxon>Physalacriaceae</taxon>
        <taxon>Desarmillaria</taxon>
    </lineage>
</organism>
<evidence type="ECO:0008006" key="3">
    <source>
        <dbReference type="Google" id="ProtNLM"/>
    </source>
</evidence>
<dbReference type="RefSeq" id="XP_060339224.1">
    <property type="nucleotide sequence ID" value="XM_060476243.1"/>
</dbReference>
<accession>A0AA39NPK2</accession>
<name>A0AA39NPK2_ARMTA</name>
<reference evidence="1" key="1">
    <citation type="submission" date="2023-06" db="EMBL/GenBank/DDBJ databases">
        <authorList>
            <consortium name="Lawrence Berkeley National Laboratory"/>
            <person name="Ahrendt S."/>
            <person name="Sahu N."/>
            <person name="Indic B."/>
            <person name="Wong-Bajracharya J."/>
            <person name="Merenyi Z."/>
            <person name="Ke H.-M."/>
            <person name="Monk M."/>
            <person name="Kocsube S."/>
            <person name="Drula E."/>
            <person name="Lipzen A."/>
            <person name="Balint B."/>
            <person name="Henrissat B."/>
            <person name="Andreopoulos B."/>
            <person name="Martin F.M."/>
            <person name="Harder C.B."/>
            <person name="Rigling D."/>
            <person name="Ford K.L."/>
            <person name="Foster G.D."/>
            <person name="Pangilinan J."/>
            <person name="Papanicolaou A."/>
            <person name="Barry K."/>
            <person name="LaButti K."/>
            <person name="Viragh M."/>
            <person name="Koriabine M."/>
            <person name="Yan M."/>
            <person name="Riley R."/>
            <person name="Champramary S."/>
            <person name="Plett K.L."/>
            <person name="Tsai I.J."/>
            <person name="Slot J."/>
            <person name="Sipos G."/>
            <person name="Plett J."/>
            <person name="Nagy L.G."/>
            <person name="Grigoriev I.V."/>
        </authorList>
    </citation>
    <scope>NUCLEOTIDE SEQUENCE</scope>
    <source>
        <strain evidence="1">CCBAS 213</strain>
    </source>
</reference>
<evidence type="ECO:0000313" key="1">
    <source>
        <dbReference type="EMBL" id="KAK0469431.1"/>
    </source>
</evidence>
<gene>
    <name evidence="1" type="ORF">EV420DRAFT_1633848</name>
</gene>
<dbReference type="AlphaFoldDB" id="A0AA39NPK2"/>
<sequence length="385" mass="43549">MTSSTLCEDVLLKIADTVGGSDLETLLSLSLSCRTLQQACRPWTYRTIHINPSHPPLDVAGFCRRHPNIVRKATTLSFQNVVFEYGVLRMLLDTLGSVVKLKFRSMSMEVEDGAPALLGRIKIVTMDQCDFSRLALRLILGNSCIEEWSLTSYAGLHRHGESDSPTSPLPLARLRGLSLDLSNFQWSTPRYYPIIQSPLNELVLLLERARSLVTFEVVFTLDIVLYVNRIIEQNVNTLRSLSIWQEAFDEYDLNSSWVQPLLLSKCAMLADLIVHCFHVNIQGVAATLSGVRSSVKRMEFHVYCIRGALWRGYLNNEDIGFRAFDISISKLASTKLVLHIRLEGERQLRLVKDWVEGFLACSIKGGMLSVEWTAATDCHMYQEYV</sequence>
<keyword evidence="2" id="KW-1185">Reference proteome</keyword>
<comment type="caution">
    <text evidence="1">The sequence shown here is derived from an EMBL/GenBank/DDBJ whole genome shotgun (WGS) entry which is preliminary data.</text>
</comment>
<dbReference type="EMBL" id="JAUEPS010000001">
    <property type="protein sequence ID" value="KAK0469431.1"/>
    <property type="molecule type" value="Genomic_DNA"/>
</dbReference>